<keyword evidence="1" id="KW-1133">Transmembrane helix</keyword>
<name>A0A1I1N896_9FLAO</name>
<keyword evidence="3" id="KW-1185">Reference proteome</keyword>
<feature type="transmembrane region" description="Helical" evidence="1">
    <location>
        <begin position="42"/>
        <end position="64"/>
    </location>
</feature>
<gene>
    <name evidence="2" type="ORF">SAMN05216297_103140</name>
</gene>
<keyword evidence="1" id="KW-0812">Transmembrane</keyword>
<feature type="transmembrane region" description="Helical" evidence="1">
    <location>
        <begin position="15"/>
        <end position="35"/>
    </location>
</feature>
<accession>A0A1I1N896</accession>
<organism evidence="2 3">
    <name type="scientific">Flavobacterium phragmitis</name>
    <dbReference type="NCBI Taxonomy" id="739143"/>
    <lineage>
        <taxon>Bacteria</taxon>
        <taxon>Pseudomonadati</taxon>
        <taxon>Bacteroidota</taxon>
        <taxon>Flavobacteriia</taxon>
        <taxon>Flavobacteriales</taxon>
        <taxon>Flavobacteriaceae</taxon>
        <taxon>Flavobacterium</taxon>
    </lineage>
</organism>
<evidence type="ECO:0000256" key="1">
    <source>
        <dbReference type="SAM" id="Phobius"/>
    </source>
</evidence>
<sequence>MLEITSLLNSLSSKYILLCFKQIHLGIIGGAFFFYGVFPKKLLIAICAHFIVSIVVSLLDFSVLE</sequence>
<reference evidence="3" key="1">
    <citation type="submission" date="2016-10" db="EMBL/GenBank/DDBJ databases">
        <authorList>
            <person name="Varghese N."/>
            <person name="Submissions S."/>
        </authorList>
    </citation>
    <scope>NUCLEOTIDE SEQUENCE [LARGE SCALE GENOMIC DNA]</scope>
    <source>
        <strain evidence="3">CGMCC 1.10370</strain>
    </source>
</reference>
<proteinExistence type="predicted"/>
<dbReference type="EMBL" id="FOMH01000003">
    <property type="protein sequence ID" value="SFC93911.1"/>
    <property type="molecule type" value="Genomic_DNA"/>
</dbReference>
<evidence type="ECO:0000313" key="2">
    <source>
        <dbReference type="EMBL" id="SFC93911.1"/>
    </source>
</evidence>
<dbReference type="STRING" id="739143.SAMN05216297_103140"/>
<dbReference type="AlphaFoldDB" id="A0A1I1N896"/>
<protein>
    <submittedName>
        <fullName evidence="2">Uncharacterized protein</fullName>
    </submittedName>
</protein>
<evidence type="ECO:0000313" key="3">
    <source>
        <dbReference type="Proteomes" id="UP000199672"/>
    </source>
</evidence>
<dbReference type="Proteomes" id="UP000199672">
    <property type="component" value="Unassembled WGS sequence"/>
</dbReference>
<keyword evidence="1" id="KW-0472">Membrane</keyword>